<keyword evidence="3" id="KW-1185">Reference proteome</keyword>
<evidence type="ECO:0000313" key="2">
    <source>
        <dbReference type="EnsemblMetazoa" id="XP_020898977.1"/>
    </source>
</evidence>
<dbReference type="RefSeq" id="XP_020898977.1">
    <property type="nucleotide sequence ID" value="XM_021043318.2"/>
</dbReference>
<dbReference type="KEGG" id="epa:110237706"/>
<feature type="chain" id="PRO_5037917898" description="Secreted protein" evidence="1">
    <location>
        <begin position="20"/>
        <end position="204"/>
    </location>
</feature>
<evidence type="ECO:0008006" key="4">
    <source>
        <dbReference type="Google" id="ProtNLM"/>
    </source>
</evidence>
<reference evidence="2" key="1">
    <citation type="submission" date="2022-11" db="UniProtKB">
        <authorList>
            <consortium name="EnsemblMetazoa"/>
        </authorList>
    </citation>
    <scope>IDENTIFICATION</scope>
</reference>
<name>A0A913X519_EXADI</name>
<dbReference type="OMA" id="MILARCT"/>
<evidence type="ECO:0000256" key="1">
    <source>
        <dbReference type="SAM" id="SignalP"/>
    </source>
</evidence>
<evidence type="ECO:0000313" key="3">
    <source>
        <dbReference type="Proteomes" id="UP000887567"/>
    </source>
</evidence>
<dbReference type="EnsemblMetazoa" id="XM_021043318.2">
    <property type="protein sequence ID" value="XP_020898977.1"/>
    <property type="gene ID" value="LOC110237706"/>
</dbReference>
<feature type="signal peptide" evidence="1">
    <location>
        <begin position="1"/>
        <end position="19"/>
    </location>
</feature>
<keyword evidence="1" id="KW-0732">Signal</keyword>
<protein>
    <recommendedName>
        <fullName evidence="4">Secreted protein</fullName>
    </recommendedName>
</protein>
<accession>A0A913X519</accession>
<dbReference type="GeneID" id="110237706"/>
<dbReference type="AlphaFoldDB" id="A0A913X519"/>
<organism evidence="2 3">
    <name type="scientific">Exaiptasia diaphana</name>
    <name type="common">Tropical sea anemone</name>
    <name type="synonym">Aiptasia pulchella</name>
    <dbReference type="NCBI Taxonomy" id="2652724"/>
    <lineage>
        <taxon>Eukaryota</taxon>
        <taxon>Metazoa</taxon>
        <taxon>Cnidaria</taxon>
        <taxon>Anthozoa</taxon>
        <taxon>Hexacorallia</taxon>
        <taxon>Actiniaria</taxon>
        <taxon>Aiptasiidae</taxon>
        <taxon>Exaiptasia</taxon>
    </lineage>
</organism>
<sequence length="204" mass="23384">MTGPYILILLTISAFITLADLTNKPCQILAVNTCLSAYIQGFQNQSYSRYNERQLHCRLDKELALCADKFLKTCPGGLLASLGRAVISYVRFDRQNGVCRWPGYYPLLKKLSSGSGNARWMRKYDRLVYQCTPSSSARQLDLYCIKAFVQRMRKKADLCQFIPFKYNCLRKGQKVIQSDILDAVLDIFPEEADKVLKVLCQKER</sequence>
<proteinExistence type="predicted"/>
<dbReference type="Proteomes" id="UP000887567">
    <property type="component" value="Unplaced"/>
</dbReference>